<evidence type="ECO:0000256" key="7">
    <source>
        <dbReference type="ARBA" id="ARBA00023270"/>
    </source>
</evidence>
<evidence type="ECO:0000313" key="10">
    <source>
        <dbReference type="Proteomes" id="UP000441389"/>
    </source>
</evidence>
<dbReference type="PROSITE" id="PS00160">
    <property type="entry name" value="ALDOLASE_KDPG_KHG_2"/>
    <property type="match status" value="1"/>
</dbReference>
<name>A0A6I4IZS0_9SPHN</name>
<dbReference type="EC" id="4.1.2.14" evidence="5"/>
<evidence type="ECO:0000313" key="9">
    <source>
        <dbReference type="EMBL" id="MVO77358.1"/>
    </source>
</evidence>
<dbReference type="AlphaFoldDB" id="A0A6I4IZS0"/>
<dbReference type="PANTHER" id="PTHR30246:SF1">
    <property type="entry name" value="2-DEHYDRO-3-DEOXY-6-PHOSPHOGALACTONATE ALDOLASE-RELATED"/>
    <property type="match status" value="1"/>
</dbReference>
<evidence type="ECO:0000256" key="3">
    <source>
        <dbReference type="ARBA" id="ARBA00006906"/>
    </source>
</evidence>
<dbReference type="CDD" id="cd00452">
    <property type="entry name" value="KDPG_aldolase"/>
    <property type="match status" value="1"/>
</dbReference>
<dbReference type="NCBIfam" id="TIGR01182">
    <property type="entry name" value="eda"/>
    <property type="match status" value="1"/>
</dbReference>
<evidence type="ECO:0000256" key="1">
    <source>
        <dbReference type="ARBA" id="ARBA00000654"/>
    </source>
</evidence>
<evidence type="ECO:0000256" key="8">
    <source>
        <dbReference type="ARBA" id="ARBA00023277"/>
    </source>
</evidence>
<accession>A0A6I4IZS0</accession>
<gene>
    <name evidence="9" type="primary">eda</name>
    <name evidence="9" type="ORF">GON01_05320</name>
</gene>
<dbReference type="GO" id="GO:0008675">
    <property type="term" value="F:2-dehydro-3-deoxy-phosphogluconate aldolase activity"/>
    <property type="evidence" value="ECO:0007669"/>
    <property type="project" value="UniProtKB-EC"/>
</dbReference>
<evidence type="ECO:0000256" key="2">
    <source>
        <dbReference type="ARBA" id="ARBA00004736"/>
    </source>
</evidence>
<dbReference type="InterPro" id="IPR013785">
    <property type="entry name" value="Aldolase_TIM"/>
</dbReference>
<dbReference type="Gene3D" id="3.20.20.70">
    <property type="entry name" value="Aldolase class I"/>
    <property type="match status" value="1"/>
</dbReference>
<dbReference type="Proteomes" id="UP000441389">
    <property type="component" value="Unassembled WGS sequence"/>
</dbReference>
<dbReference type="Pfam" id="PF01081">
    <property type="entry name" value="Aldolase"/>
    <property type="match status" value="1"/>
</dbReference>
<keyword evidence="6 9" id="KW-0456">Lyase</keyword>
<dbReference type="SUPFAM" id="SSF51569">
    <property type="entry name" value="Aldolase"/>
    <property type="match status" value="1"/>
</dbReference>
<proteinExistence type="inferred from homology"/>
<reference evidence="9 10" key="1">
    <citation type="submission" date="2019-12" db="EMBL/GenBank/DDBJ databases">
        <authorList>
            <person name="Huq M.A."/>
        </authorList>
    </citation>
    <scope>NUCLEOTIDE SEQUENCE [LARGE SCALE GENOMIC DNA]</scope>
    <source>
        <strain evidence="9 10">MAH-20</strain>
    </source>
</reference>
<dbReference type="InterPro" id="IPR000887">
    <property type="entry name" value="Aldlse_KDPG_KHG"/>
</dbReference>
<evidence type="ECO:0000256" key="4">
    <source>
        <dbReference type="ARBA" id="ARBA00011233"/>
    </source>
</evidence>
<keyword evidence="8" id="KW-0119">Carbohydrate metabolism</keyword>
<dbReference type="EMBL" id="WQMS01000006">
    <property type="protein sequence ID" value="MVO77358.1"/>
    <property type="molecule type" value="Genomic_DNA"/>
</dbReference>
<dbReference type="RefSeq" id="WP_157026300.1">
    <property type="nucleotide sequence ID" value="NZ_WQMS01000006.1"/>
</dbReference>
<dbReference type="PANTHER" id="PTHR30246">
    <property type="entry name" value="2-KETO-3-DEOXY-6-PHOSPHOGLUCONATE ALDOLASE"/>
    <property type="match status" value="1"/>
</dbReference>
<organism evidence="9 10">
    <name type="scientific">Sphingomonas horti</name>
    <dbReference type="NCBI Taxonomy" id="2682842"/>
    <lineage>
        <taxon>Bacteria</taxon>
        <taxon>Pseudomonadati</taxon>
        <taxon>Pseudomonadota</taxon>
        <taxon>Alphaproteobacteria</taxon>
        <taxon>Sphingomonadales</taxon>
        <taxon>Sphingomonadaceae</taxon>
        <taxon>Sphingomonas</taxon>
    </lineage>
</organism>
<keyword evidence="7" id="KW-0704">Schiff base</keyword>
<sequence>MDDIETIMRTAPVIPVLVLDDPEQAVEIGTALVRGGLSVLEVTLRTRRALDVLAAMTAIDGAIVGAGTVLDDAQLDHALDAGARFIVSPGLTERLARAAAARRACFLPGVANASDIMRGLELGLNRFKFFPAEASGGLKALKALAGPFGDVRFCPTGGITLQSAPDWLAEDTVLCVGGSWLVKPGTSAADVEAAARAAAGLRTNPRSVRPELVEGLPSS</sequence>
<comment type="subunit">
    <text evidence="4">Homotrimer.</text>
</comment>
<protein>
    <recommendedName>
        <fullName evidence="5">2-dehydro-3-deoxy-phosphogluconate aldolase</fullName>
        <ecNumber evidence="5">4.1.2.14</ecNumber>
    </recommendedName>
</protein>
<evidence type="ECO:0000256" key="6">
    <source>
        <dbReference type="ARBA" id="ARBA00023239"/>
    </source>
</evidence>
<dbReference type="PROSITE" id="PS00159">
    <property type="entry name" value="ALDOLASE_KDPG_KHG_1"/>
    <property type="match status" value="1"/>
</dbReference>
<comment type="caution">
    <text evidence="9">The sequence shown here is derived from an EMBL/GenBank/DDBJ whole genome shotgun (WGS) entry which is preliminary data.</text>
</comment>
<keyword evidence="10" id="KW-1185">Reference proteome</keyword>
<evidence type="ECO:0000256" key="5">
    <source>
        <dbReference type="ARBA" id="ARBA00013063"/>
    </source>
</evidence>
<dbReference type="InterPro" id="IPR031338">
    <property type="entry name" value="KDPG/KHG_AS_2"/>
</dbReference>
<comment type="similarity">
    <text evidence="3">Belongs to the KHG/KDPG aldolase family.</text>
</comment>
<comment type="catalytic activity">
    <reaction evidence="1">
        <text>2-dehydro-3-deoxy-6-phospho-D-gluconate = D-glyceraldehyde 3-phosphate + pyruvate</text>
        <dbReference type="Rhea" id="RHEA:17089"/>
        <dbReference type="ChEBI" id="CHEBI:15361"/>
        <dbReference type="ChEBI" id="CHEBI:57569"/>
        <dbReference type="ChEBI" id="CHEBI:59776"/>
        <dbReference type="EC" id="4.1.2.14"/>
    </reaction>
</comment>
<dbReference type="InterPro" id="IPR031337">
    <property type="entry name" value="KDPG/KHG_AS_1"/>
</dbReference>
<comment type="pathway">
    <text evidence="2">Carbohydrate acid metabolism; 2-dehydro-3-deoxy-D-gluconate degradation; D-glyceraldehyde 3-phosphate and pyruvate from 2-dehydro-3-deoxy-D-gluconate: step 2/2.</text>
</comment>